<evidence type="ECO:0000256" key="3">
    <source>
        <dbReference type="ARBA" id="ARBA00022989"/>
    </source>
</evidence>
<gene>
    <name evidence="7" type="ORF">VCS650_LOCUS30014</name>
</gene>
<evidence type="ECO:0000313" key="7">
    <source>
        <dbReference type="EMBL" id="CAF1281916.1"/>
    </source>
</evidence>
<accession>A0A815C441</accession>
<dbReference type="OrthoDB" id="9991773at2759"/>
<feature type="transmembrane region" description="Helical" evidence="5">
    <location>
        <begin position="20"/>
        <end position="43"/>
    </location>
</feature>
<protein>
    <recommendedName>
        <fullName evidence="6">G-protein coupled receptors family 1 profile domain-containing protein</fullName>
    </recommendedName>
</protein>
<feature type="transmembrane region" description="Helical" evidence="5">
    <location>
        <begin position="94"/>
        <end position="115"/>
    </location>
</feature>
<keyword evidence="2 5" id="KW-0812">Transmembrane</keyword>
<evidence type="ECO:0000259" key="6">
    <source>
        <dbReference type="PROSITE" id="PS50262"/>
    </source>
</evidence>
<feature type="transmembrane region" description="Helical" evidence="5">
    <location>
        <begin position="234"/>
        <end position="255"/>
    </location>
</feature>
<dbReference type="AlphaFoldDB" id="A0A815C441"/>
<evidence type="ECO:0000313" key="8">
    <source>
        <dbReference type="Proteomes" id="UP000663891"/>
    </source>
</evidence>
<comment type="subcellular location">
    <subcellularLocation>
        <location evidence="1">Membrane</location>
    </subcellularLocation>
</comment>
<dbReference type="InterPro" id="IPR000276">
    <property type="entry name" value="GPCR_Rhodpsn"/>
</dbReference>
<dbReference type="EMBL" id="CAJNON010000477">
    <property type="protein sequence ID" value="CAF1281916.1"/>
    <property type="molecule type" value="Genomic_DNA"/>
</dbReference>
<feature type="transmembrane region" description="Helical" evidence="5">
    <location>
        <begin position="55"/>
        <end position="74"/>
    </location>
</feature>
<sequence>MTSSADTDFSAYYDRLRYNISVISGFTCLGLGFMGNIMSCMVFGEKTMRQNPGSIYFIAYSVVNFLSLLFGLLTNMLYDYNLDPSSYNIPYCKIHYYLQIIFIVMGDFYLLLISIDRVLITSSKATLRQRSNHRTAYRSIGGVTLIILLFHIHLFVGVGIYEIYPGFNYCYLHPGDYRIFDAITNIVLEIIPLIFLSIFGMWTWKNLSRIRVQPATIALTATNTHRSKDRQLTIIYLAEIVIYMLFNTGTCFFGIYEQITQYQTKSVRQQAIEEFLIGFFYTITFIAPSISFYLYLAVSKSFRKKALQVLFKRGQH</sequence>
<dbReference type="SUPFAM" id="SSF81321">
    <property type="entry name" value="Family A G protein-coupled receptor-like"/>
    <property type="match status" value="1"/>
</dbReference>
<feature type="transmembrane region" description="Helical" evidence="5">
    <location>
        <begin position="136"/>
        <end position="163"/>
    </location>
</feature>
<proteinExistence type="predicted"/>
<feature type="transmembrane region" description="Helical" evidence="5">
    <location>
        <begin position="275"/>
        <end position="296"/>
    </location>
</feature>
<comment type="caution">
    <text evidence="7">The sequence shown here is derived from an EMBL/GenBank/DDBJ whole genome shotgun (WGS) entry which is preliminary data.</text>
</comment>
<organism evidence="7 8">
    <name type="scientific">Adineta steineri</name>
    <dbReference type="NCBI Taxonomy" id="433720"/>
    <lineage>
        <taxon>Eukaryota</taxon>
        <taxon>Metazoa</taxon>
        <taxon>Spiralia</taxon>
        <taxon>Gnathifera</taxon>
        <taxon>Rotifera</taxon>
        <taxon>Eurotatoria</taxon>
        <taxon>Bdelloidea</taxon>
        <taxon>Adinetida</taxon>
        <taxon>Adinetidae</taxon>
        <taxon>Adineta</taxon>
    </lineage>
</organism>
<dbReference type="InterPro" id="IPR052954">
    <property type="entry name" value="GPCR-Ligand_Int"/>
</dbReference>
<dbReference type="GO" id="GO:0016020">
    <property type="term" value="C:membrane"/>
    <property type="evidence" value="ECO:0007669"/>
    <property type="project" value="UniProtKB-SubCell"/>
</dbReference>
<dbReference type="PROSITE" id="PS50262">
    <property type="entry name" value="G_PROTEIN_RECEP_F1_2"/>
    <property type="match status" value="1"/>
</dbReference>
<dbReference type="Gene3D" id="1.20.1070.10">
    <property type="entry name" value="Rhodopsin 7-helix transmembrane proteins"/>
    <property type="match status" value="1"/>
</dbReference>
<feature type="domain" description="G-protein coupled receptors family 1 profile" evidence="6">
    <location>
        <begin position="35"/>
        <end position="295"/>
    </location>
</feature>
<keyword evidence="3 5" id="KW-1133">Transmembrane helix</keyword>
<feature type="transmembrane region" description="Helical" evidence="5">
    <location>
        <begin position="183"/>
        <end position="204"/>
    </location>
</feature>
<evidence type="ECO:0000256" key="1">
    <source>
        <dbReference type="ARBA" id="ARBA00004370"/>
    </source>
</evidence>
<dbReference type="Proteomes" id="UP000663891">
    <property type="component" value="Unassembled WGS sequence"/>
</dbReference>
<dbReference type="GO" id="GO:0004930">
    <property type="term" value="F:G protein-coupled receptor activity"/>
    <property type="evidence" value="ECO:0007669"/>
    <property type="project" value="InterPro"/>
</dbReference>
<evidence type="ECO:0000256" key="2">
    <source>
        <dbReference type="ARBA" id="ARBA00022692"/>
    </source>
</evidence>
<keyword evidence="4 5" id="KW-0472">Membrane</keyword>
<evidence type="ECO:0000256" key="4">
    <source>
        <dbReference type="ARBA" id="ARBA00023136"/>
    </source>
</evidence>
<name>A0A815C441_9BILA</name>
<dbReference type="PANTHER" id="PTHR46641:SF2">
    <property type="entry name" value="FMRFAMIDE RECEPTOR"/>
    <property type="match status" value="1"/>
</dbReference>
<dbReference type="Pfam" id="PF00001">
    <property type="entry name" value="7tm_1"/>
    <property type="match status" value="1"/>
</dbReference>
<dbReference type="PANTHER" id="PTHR46641">
    <property type="entry name" value="FMRFAMIDE RECEPTOR-RELATED"/>
    <property type="match status" value="1"/>
</dbReference>
<reference evidence="7" key="1">
    <citation type="submission" date="2021-02" db="EMBL/GenBank/DDBJ databases">
        <authorList>
            <person name="Nowell W R."/>
        </authorList>
    </citation>
    <scope>NUCLEOTIDE SEQUENCE</scope>
</reference>
<dbReference type="InterPro" id="IPR017452">
    <property type="entry name" value="GPCR_Rhodpsn_7TM"/>
</dbReference>
<evidence type="ECO:0000256" key="5">
    <source>
        <dbReference type="SAM" id="Phobius"/>
    </source>
</evidence>